<dbReference type="Gene3D" id="1.20.140.10">
    <property type="entry name" value="Butyryl-CoA Dehydrogenase, subunit A, domain 3"/>
    <property type="match status" value="2"/>
</dbReference>
<feature type="binding site" evidence="12">
    <location>
        <position position="185"/>
    </location>
    <ligand>
        <name>FAD</name>
        <dbReference type="ChEBI" id="CHEBI:57692"/>
    </ligand>
</feature>
<dbReference type="InterPro" id="IPR036250">
    <property type="entry name" value="AcylCo_DH-like_C"/>
</dbReference>
<reference evidence="17 18" key="1">
    <citation type="submission" date="2024-03" db="EMBL/GenBank/DDBJ databases">
        <title>The Acrasis kona genome and developmental transcriptomes reveal deep origins of eukaryotic multicellular pathways.</title>
        <authorList>
            <person name="Sheikh S."/>
            <person name="Fu C.-J."/>
            <person name="Brown M.W."/>
            <person name="Baldauf S.L."/>
        </authorList>
    </citation>
    <scope>NUCLEOTIDE SEQUENCE [LARGE SCALE GENOMIC DNA]</scope>
    <source>
        <strain evidence="17 18">ATCC MYA-3509</strain>
    </source>
</reference>
<dbReference type="Proteomes" id="UP001431209">
    <property type="component" value="Unassembled WGS sequence"/>
</dbReference>
<evidence type="ECO:0000313" key="17">
    <source>
        <dbReference type="EMBL" id="KAL0487225.1"/>
    </source>
</evidence>
<proteinExistence type="inferred from homology"/>
<evidence type="ECO:0000313" key="18">
    <source>
        <dbReference type="Proteomes" id="UP001431209"/>
    </source>
</evidence>
<feature type="active site" description="Proton acceptor" evidence="11">
    <location>
        <position position="432"/>
    </location>
</feature>
<keyword evidence="4 10" id="KW-0285">Flavoprotein</keyword>
<comment type="subcellular location">
    <subcellularLocation>
        <location evidence="2">Peroxisome</location>
    </subcellularLocation>
</comment>
<feature type="domain" description="Acyl-coenzyme A oxidase N-terminal" evidence="15">
    <location>
        <begin position="24"/>
        <end position="139"/>
    </location>
</feature>
<dbReference type="Pfam" id="PF01756">
    <property type="entry name" value="ACOX"/>
    <property type="match status" value="1"/>
</dbReference>
<evidence type="ECO:0000256" key="3">
    <source>
        <dbReference type="ARBA" id="ARBA00006288"/>
    </source>
</evidence>
<keyword evidence="18" id="KW-1185">Reference proteome</keyword>
<keyword evidence="5 10" id="KW-0274">FAD</keyword>
<evidence type="ECO:0000256" key="2">
    <source>
        <dbReference type="ARBA" id="ARBA00004275"/>
    </source>
</evidence>
<comment type="caution">
    <text evidence="17">The sequence shown here is derived from an EMBL/GenBank/DDBJ whole genome shotgun (WGS) entry which is preliminary data.</text>
</comment>
<name>A0AAW2ZCQ9_9EUKA</name>
<evidence type="ECO:0000259" key="16">
    <source>
        <dbReference type="Pfam" id="PF22924"/>
    </source>
</evidence>
<dbReference type="InterPro" id="IPR012258">
    <property type="entry name" value="Acyl-CoA_oxidase"/>
</dbReference>
<keyword evidence="6" id="KW-0276">Fatty acid metabolism</keyword>
<dbReference type="InterPro" id="IPR046373">
    <property type="entry name" value="Acyl-CoA_Oxase/DH_mid-dom_sf"/>
</dbReference>
<evidence type="ECO:0000259" key="13">
    <source>
        <dbReference type="Pfam" id="PF01756"/>
    </source>
</evidence>
<feature type="domain" description="Acyl-CoA oxidase/dehydrogenase middle" evidence="14">
    <location>
        <begin position="143"/>
        <end position="252"/>
    </location>
</feature>
<accession>A0AAW2ZCQ9</accession>
<dbReference type="GO" id="GO:0055088">
    <property type="term" value="P:lipid homeostasis"/>
    <property type="evidence" value="ECO:0007669"/>
    <property type="project" value="TreeGrafter"/>
</dbReference>
<feature type="binding site" evidence="12">
    <location>
        <position position="146"/>
    </location>
    <ligand>
        <name>FAD</name>
        <dbReference type="ChEBI" id="CHEBI:57692"/>
    </ligand>
</feature>
<dbReference type="GO" id="GO:0071949">
    <property type="term" value="F:FAD binding"/>
    <property type="evidence" value="ECO:0007669"/>
    <property type="project" value="InterPro"/>
</dbReference>
<dbReference type="InterPro" id="IPR006091">
    <property type="entry name" value="Acyl-CoA_Oxase/DH_mid-dom"/>
</dbReference>
<dbReference type="Gene3D" id="1.10.540.10">
    <property type="entry name" value="Acyl-CoA dehydrogenase/oxidase, N-terminal domain"/>
    <property type="match status" value="1"/>
</dbReference>
<dbReference type="GO" id="GO:0003997">
    <property type="term" value="F:acyl-CoA oxidase activity"/>
    <property type="evidence" value="ECO:0007669"/>
    <property type="project" value="InterPro"/>
</dbReference>
<evidence type="ECO:0000256" key="8">
    <source>
        <dbReference type="ARBA" id="ARBA00023098"/>
    </source>
</evidence>
<dbReference type="SUPFAM" id="SSF56645">
    <property type="entry name" value="Acyl-CoA dehydrogenase NM domain-like"/>
    <property type="match status" value="1"/>
</dbReference>
<dbReference type="InterPro" id="IPR002655">
    <property type="entry name" value="Acyl-CoA_oxidase_C"/>
</dbReference>
<keyword evidence="9" id="KW-0576">Peroxisome</keyword>
<dbReference type="PIRSF" id="PIRSF000168">
    <property type="entry name" value="Acyl-CoA_oxidase"/>
    <property type="match status" value="1"/>
</dbReference>
<dbReference type="PANTHER" id="PTHR10909:SF250">
    <property type="entry name" value="PEROXISOMAL ACYL-COENZYME A OXIDASE 1"/>
    <property type="match status" value="1"/>
</dbReference>
<evidence type="ECO:0000259" key="15">
    <source>
        <dbReference type="Pfam" id="PF14749"/>
    </source>
</evidence>
<gene>
    <name evidence="17" type="ORF">AKO1_001122</name>
</gene>
<dbReference type="Gene3D" id="2.40.110.10">
    <property type="entry name" value="Butyryl-CoA Dehydrogenase, subunit A, domain 2"/>
    <property type="match status" value="1"/>
</dbReference>
<dbReference type="FunFam" id="1.20.140.10:FF:000013">
    <property type="entry name" value="Acyl-coenzyme A oxidase"/>
    <property type="match status" value="1"/>
</dbReference>
<keyword evidence="7" id="KW-0560">Oxidoreductase</keyword>
<dbReference type="GO" id="GO:0033540">
    <property type="term" value="P:fatty acid beta-oxidation using acyl-CoA oxidase"/>
    <property type="evidence" value="ECO:0007669"/>
    <property type="project" value="TreeGrafter"/>
</dbReference>
<dbReference type="GO" id="GO:0005504">
    <property type="term" value="F:fatty acid binding"/>
    <property type="evidence" value="ECO:0007669"/>
    <property type="project" value="TreeGrafter"/>
</dbReference>
<feature type="domain" description="Acyl-CoA oxidase C-alpha1" evidence="16">
    <location>
        <begin position="282"/>
        <end position="446"/>
    </location>
</feature>
<evidence type="ECO:0000256" key="9">
    <source>
        <dbReference type="ARBA" id="ARBA00023140"/>
    </source>
</evidence>
<feature type="domain" description="Acyl-CoA oxidase C-terminal" evidence="13">
    <location>
        <begin position="472"/>
        <end position="649"/>
    </location>
</feature>
<evidence type="ECO:0000256" key="7">
    <source>
        <dbReference type="ARBA" id="ARBA00023002"/>
    </source>
</evidence>
<dbReference type="Pfam" id="PF22924">
    <property type="entry name" value="ACOX_C_alpha1"/>
    <property type="match status" value="1"/>
</dbReference>
<evidence type="ECO:0000256" key="4">
    <source>
        <dbReference type="ARBA" id="ARBA00022630"/>
    </source>
</evidence>
<dbReference type="FunFam" id="1.20.140.10:FF:000005">
    <property type="entry name" value="Acyl-coenzyme A oxidase"/>
    <property type="match status" value="1"/>
</dbReference>
<comment type="cofactor">
    <cofactor evidence="1">
        <name>FAD</name>
        <dbReference type="ChEBI" id="CHEBI:57692"/>
    </cofactor>
</comment>
<dbReference type="SUPFAM" id="SSF47203">
    <property type="entry name" value="Acyl-CoA dehydrogenase C-terminal domain-like"/>
    <property type="match status" value="2"/>
</dbReference>
<dbReference type="Pfam" id="PF14749">
    <property type="entry name" value="Acyl-CoA_ox_N"/>
    <property type="match status" value="1"/>
</dbReference>
<comment type="similarity">
    <text evidence="3 10">Belongs to the acyl-CoA oxidase family.</text>
</comment>
<sequence>MQQEYDINKVNPLLARERKGVSFDVSKMTNLLDGGIEKTKAKQRASEIVYADEVLRDRTVQYMRREENMAHEWKRVARAIQISRKHDLTPEEEHQLMYYVGSNSGFSSTHSSMFAPTLANQTNDEQRKKWLPLARDYKIMGTYAQTEIGHGSNVRGLETIATYDKESQEFIINSPTKTSIKWWPGGLGKLANHAVVYAQLVIAEKNYGVHGFIVQIRDLEKHKPLPGVTVGDIGPKLGFASVDNGYLKLDNVRIPRDQMLARYSSVDADGTYHKPIHAKIGYGTMMFVRTHIVYNASDYLARGVTIAIRYSAIRTQFPPKGQPQKTHLEIPVLDYQTQQYRLLPLLATAYAFHFVGDYMMGLYNKLQQGIKKNDLSLLPLAHAATAGLKAITTETTANGIEECRKCCGGHGYSHLSGLPELFASYVPNCTYEGENVLLLLQTAGFIIKKVQSNKFMPEVNHEQSAARLDVSDLDSITNSYARRAKLDALHTAQGLNKLTKDTNNDYNKAWENSTVNLVRMSRSFLMYVIVHQFSQAVKEIKEDDLKKVMDKLCRLYALYNMDKECGEFDGLNIHEVRSSLQQLLKELRSDAVGLVDAFNFPDFLLRSALGRFDGNAYDHMIDEAMKQGLNTKEGDEYMRNAFSEYVKPLQQLKSKL</sequence>
<dbReference type="InterPro" id="IPR037069">
    <property type="entry name" value="AcylCoA_DH/ox_N_sf"/>
</dbReference>
<dbReference type="GO" id="GO:0005777">
    <property type="term" value="C:peroxisome"/>
    <property type="evidence" value="ECO:0007669"/>
    <property type="project" value="UniProtKB-SubCell"/>
</dbReference>
<evidence type="ECO:0000256" key="12">
    <source>
        <dbReference type="PIRSR" id="PIRSR000168-2"/>
    </source>
</evidence>
<dbReference type="Pfam" id="PF02770">
    <property type="entry name" value="Acyl-CoA_dh_M"/>
    <property type="match status" value="1"/>
</dbReference>
<evidence type="ECO:0000256" key="5">
    <source>
        <dbReference type="ARBA" id="ARBA00022827"/>
    </source>
</evidence>
<dbReference type="FunFam" id="2.40.110.10:FF:000003">
    <property type="entry name" value="Acyl-coenzyme A oxidase"/>
    <property type="match status" value="1"/>
</dbReference>
<evidence type="ECO:0000256" key="10">
    <source>
        <dbReference type="PIRNR" id="PIRNR000168"/>
    </source>
</evidence>
<organism evidence="17 18">
    <name type="scientific">Acrasis kona</name>
    <dbReference type="NCBI Taxonomy" id="1008807"/>
    <lineage>
        <taxon>Eukaryota</taxon>
        <taxon>Discoba</taxon>
        <taxon>Heterolobosea</taxon>
        <taxon>Tetramitia</taxon>
        <taxon>Eutetramitia</taxon>
        <taxon>Acrasidae</taxon>
        <taxon>Acrasis</taxon>
    </lineage>
</organism>
<evidence type="ECO:0000256" key="6">
    <source>
        <dbReference type="ARBA" id="ARBA00022832"/>
    </source>
</evidence>
<keyword evidence="8" id="KW-0443">Lipid metabolism</keyword>
<evidence type="ECO:0000256" key="11">
    <source>
        <dbReference type="PIRSR" id="PIRSR000168-1"/>
    </source>
</evidence>
<dbReference type="InterPro" id="IPR029320">
    <property type="entry name" value="Acyl-CoA_ox_N"/>
</dbReference>
<dbReference type="EMBL" id="JAOPGA020001325">
    <property type="protein sequence ID" value="KAL0487225.1"/>
    <property type="molecule type" value="Genomic_DNA"/>
</dbReference>
<dbReference type="PANTHER" id="PTHR10909">
    <property type="entry name" value="ELECTRON TRANSPORT OXIDOREDUCTASE"/>
    <property type="match status" value="1"/>
</dbReference>
<evidence type="ECO:0000256" key="1">
    <source>
        <dbReference type="ARBA" id="ARBA00001974"/>
    </source>
</evidence>
<evidence type="ECO:0000259" key="14">
    <source>
        <dbReference type="Pfam" id="PF02770"/>
    </source>
</evidence>
<dbReference type="InterPro" id="IPR055060">
    <property type="entry name" value="ACOX_C_alpha1"/>
</dbReference>
<dbReference type="AlphaFoldDB" id="A0AAW2ZCQ9"/>
<protein>
    <recommendedName>
        <fullName evidence="10">Acyl-coenzyme A oxidase</fullName>
    </recommendedName>
</protein>
<dbReference type="InterPro" id="IPR009100">
    <property type="entry name" value="AcylCoA_DH/oxidase_NM_dom_sf"/>
</dbReference>